<protein>
    <recommendedName>
        <fullName evidence="4">GLPGLI family protein</fullName>
    </recommendedName>
</protein>
<evidence type="ECO:0000256" key="1">
    <source>
        <dbReference type="SAM" id="Phobius"/>
    </source>
</evidence>
<evidence type="ECO:0000313" key="3">
    <source>
        <dbReference type="Proteomes" id="UP000000588"/>
    </source>
</evidence>
<dbReference type="NCBIfam" id="TIGR01200">
    <property type="entry name" value="GLPGLI"/>
    <property type="match status" value="1"/>
</dbReference>
<evidence type="ECO:0008006" key="4">
    <source>
        <dbReference type="Google" id="ProtNLM"/>
    </source>
</evidence>
<dbReference type="InterPro" id="IPR005901">
    <property type="entry name" value="GLPGLI"/>
</dbReference>
<dbReference type="EnsemblBacteria" id="AAQ65638">
    <property type="protein sequence ID" value="AAQ65638"/>
    <property type="gene ID" value="PG_0438"/>
</dbReference>
<dbReference type="HOGENOM" id="CLU_066214_1_2_10"/>
<keyword evidence="1" id="KW-0812">Transmembrane</keyword>
<gene>
    <name evidence="2" type="ordered locus">PG_0438</name>
</gene>
<dbReference type="eggNOG" id="ENOG5031C3G">
    <property type="taxonomic scope" value="Bacteria"/>
</dbReference>
<dbReference type="EMBL" id="AE015924">
    <property type="protein sequence ID" value="AAQ65638.1"/>
    <property type="molecule type" value="Genomic_DNA"/>
</dbReference>
<name>Q7MWZ0_PORGI</name>
<organism evidence="2 3">
    <name type="scientific">Porphyromonas gingivalis (strain ATCC BAA-308 / W83)</name>
    <dbReference type="NCBI Taxonomy" id="242619"/>
    <lineage>
        <taxon>Bacteria</taxon>
        <taxon>Pseudomonadati</taxon>
        <taxon>Bacteroidota</taxon>
        <taxon>Bacteroidia</taxon>
        <taxon>Bacteroidales</taxon>
        <taxon>Porphyromonadaceae</taxon>
        <taxon>Porphyromonas</taxon>
    </lineage>
</organism>
<dbReference type="BioCyc" id="PGIN242619:G1G02-407-MONOMER"/>
<dbReference type="Pfam" id="PF09697">
    <property type="entry name" value="Porph_ging"/>
    <property type="match status" value="1"/>
</dbReference>
<dbReference type="PATRIC" id="fig|242619.8.peg.400"/>
<keyword evidence="3" id="KW-1185">Reference proteome</keyword>
<keyword evidence="1" id="KW-1133">Transmembrane helix</keyword>
<evidence type="ECO:0000313" key="2">
    <source>
        <dbReference type="EMBL" id="AAQ65638.1"/>
    </source>
</evidence>
<reference evidence="2 3" key="1">
    <citation type="journal article" date="2003" name="J. Bacteriol.">
        <title>Complete genome sequence of the oral pathogenic bacterium Porphyromonas gingivalis strain W83.</title>
        <authorList>
            <person name="Nelson K."/>
            <person name="Fleishmann R."/>
            <person name="DeBoy R."/>
            <person name="Paulsen I."/>
            <person name="Fouts D."/>
            <person name="Eisen J."/>
            <person name="Daugherty S."/>
            <person name="Dodson R."/>
            <person name="Durkin A."/>
            <person name="Gwinn M."/>
            <person name="Haft D."/>
            <person name="Kolonay J."/>
            <person name="Nelson W."/>
            <person name="White O."/>
            <person name="Mason T."/>
            <person name="Tallon L."/>
            <person name="Gray J."/>
            <person name="Granger D."/>
            <person name="Tettelin H."/>
            <person name="Dong H."/>
            <person name="Galvin J."/>
            <person name="Duncan M."/>
            <person name="Dewhirst F."/>
            <person name="Fraser C."/>
        </authorList>
    </citation>
    <scope>NUCLEOTIDE SEQUENCE [LARGE SCALE GENOMIC DNA]</scope>
    <source>
        <strain evidence="3">ATCC BAA-308 / W83</strain>
    </source>
</reference>
<dbReference type="Proteomes" id="UP000000588">
    <property type="component" value="Chromosome"/>
</dbReference>
<dbReference type="KEGG" id="pgi:PG_0438"/>
<dbReference type="STRING" id="242619.PG_0438"/>
<sequence length="316" mass="36477">MCLTGGKCRVVFVNFVHPQSLTASLMKKILSTVILICILSSFGVAQVGVPRIDDMRGMRMDTVSKKIKDYAQRRFFYKVVFVEDTLKREKKTEAQCVLEIGRHGSSFKDLYQLAWDSLNDAVTRRKGSMMELFTEGAGLVKKIKWRIVLLKGYPEGADRHQQEVPLTGRYEYECPSPSFDWQIGEETEEIMEYTCRKATCHHSGRDYTAWYTEDIALSDGPYIFRGLPGLIVAIASDDGEYAFELNGMQGEITFPSPIFLYDKKVQKYSREEVRKIIRNISENYSETIINQGRFRLKNPEDIQRIRNLPYNPLEKE</sequence>
<dbReference type="AlphaFoldDB" id="Q7MWZ0"/>
<proteinExistence type="predicted"/>
<keyword evidence="1" id="KW-0472">Membrane</keyword>
<accession>Q7MWZ0</accession>
<feature type="transmembrane region" description="Helical" evidence="1">
    <location>
        <begin position="29"/>
        <end position="49"/>
    </location>
</feature>